<dbReference type="EMBL" id="GIBP01008117">
    <property type="protein sequence ID" value="NDV37086.1"/>
    <property type="molecule type" value="Transcribed_RNA"/>
</dbReference>
<comment type="similarity">
    <text evidence="1">Belongs to the small GTPase superfamily. Rho family.</text>
</comment>
<reference evidence="4" key="1">
    <citation type="journal article" date="2020" name="J. Eukaryot. Microbiol.">
        <title>De novo Sequencing, Assembly and Annotation of the Transcriptome for the Free-Living Testate Amoeba Arcella intermedia.</title>
        <authorList>
            <person name="Ribeiro G.M."/>
            <person name="Porfirio-Sousa A.L."/>
            <person name="Maurer-Alcala X.X."/>
            <person name="Katz L.A."/>
            <person name="Lahr D.J.G."/>
        </authorList>
    </citation>
    <scope>NUCLEOTIDE SEQUENCE</scope>
</reference>
<evidence type="ECO:0000256" key="2">
    <source>
        <dbReference type="ARBA" id="ARBA00022741"/>
    </source>
</evidence>
<accession>A0A6B2LJ19</accession>
<dbReference type="Pfam" id="PF00071">
    <property type="entry name" value="Ras"/>
    <property type="match status" value="1"/>
</dbReference>
<dbReference type="PROSITE" id="PS51420">
    <property type="entry name" value="RHO"/>
    <property type="match status" value="1"/>
</dbReference>
<evidence type="ECO:0000256" key="3">
    <source>
        <dbReference type="ARBA" id="ARBA00023134"/>
    </source>
</evidence>
<keyword evidence="2" id="KW-0547">Nucleotide-binding</keyword>
<sequence length="194" mass="21854">MVVVGDGAVGKTCLLMSYVQNLFPNGYTPTVFDNFSQDIQMYNRPISVTFWDTAGQEEYDRLRPLSYPNTDVFLVCFSVSSQSAFANAQNKWWPEITHFCETAVVLLVGTKQDLRSDPKALQENQFVTTQEAKELSQKMGAYGYMECSALTREGLEEVFHTAIKSCLPETYAKSNNARLNSAPSKHRKNHCVVL</sequence>
<dbReference type="PROSITE" id="PS51419">
    <property type="entry name" value="RAB"/>
    <property type="match status" value="1"/>
</dbReference>
<keyword evidence="3" id="KW-0342">GTP-binding</keyword>
<dbReference type="AlphaFoldDB" id="A0A6B2LJ19"/>
<dbReference type="InterPro" id="IPR027417">
    <property type="entry name" value="P-loop_NTPase"/>
</dbReference>
<dbReference type="GO" id="GO:0007264">
    <property type="term" value="P:small GTPase-mediated signal transduction"/>
    <property type="evidence" value="ECO:0007669"/>
    <property type="project" value="InterPro"/>
</dbReference>
<dbReference type="SMART" id="SM00173">
    <property type="entry name" value="RAS"/>
    <property type="match status" value="1"/>
</dbReference>
<protein>
    <submittedName>
        <fullName evidence="4">Uncharacterized protein</fullName>
    </submittedName>
</protein>
<dbReference type="Gene3D" id="3.40.50.300">
    <property type="entry name" value="P-loop containing nucleotide triphosphate hydrolases"/>
    <property type="match status" value="1"/>
</dbReference>
<dbReference type="GO" id="GO:0003924">
    <property type="term" value="F:GTPase activity"/>
    <property type="evidence" value="ECO:0007669"/>
    <property type="project" value="InterPro"/>
</dbReference>
<dbReference type="InterPro" id="IPR001806">
    <property type="entry name" value="Small_GTPase"/>
</dbReference>
<dbReference type="InterPro" id="IPR003578">
    <property type="entry name" value="Small_GTPase_Rho"/>
</dbReference>
<dbReference type="NCBIfam" id="TIGR00231">
    <property type="entry name" value="small_GTP"/>
    <property type="match status" value="1"/>
</dbReference>
<dbReference type="InterPro" id="IPR005225">
    <property type="entry name" value="Small_GTP-bd"/>
</dbReference>
<dbReference type="PROSITE" id="PS51421">
    <property type="entry name" value="RAS"/>
    <property type="match status" value="1"/>
</dbReference>
<dbReference type="CDD" id="cd00157">
    <property type="entry name" value="Rho"/>
    <property type="match status" value="1"/>
</dbReference>
<dbReference type="SUPFAM" id="SSF52540">
    <property type="entry name" value="P-loop containing nucleoside triphosphate hydrolases"/>
    <property type="match status" value="1"/>
</dbReference>
<dbReference type="PANTHER" id="PTHR24072">
    <property type="entry name" value="RHO FAMILY GTPASE"/>
    <property type="match status" value="1"/>
</dbReference>
<dbReference type="FunFam" id="3.40.50.300:FF:001179">
    <property type="entry name" value="Rho family GTPase"/>
    <property type="match status" value="1"/>
</dbReference>
<organism evidence="4">
    <name type="scientific">Arcella intermedia</name>
    <dbReference type="NCBI Taxonomy" id="1963864"/>
    <lineage>
        <taxon>Eukaryota</taxon>
        <taxon>Amoebozoa</taxon>
        <taxon>Tubulinea</taxon>
        <taxon>Elardia</taxon>
        <taxon>Arcellinida</taxon>
        <taxon>Sphaerothecina</taxon>
        <taxon>Arcellidae</taxon>
        <taxon>Arcella</taxon>
    </lineage>
</organism>
<dbReference type="SMART" id="SM00174">
    <property type="entry name" value="RHO"/>
    <property type="match status" value="1"/>
</dbReference>
<dbReference type="GO" id="GO:0005525">
    <property type="term" value="F:GTP binding"/>
    <property type="evidence" value="ECO:0007669"/>
    <property type="project" value="UniProtKB-KW"/>
</dbReference>
<dbReference type="SMART" id="SM00175">
    <property type="entry name" value="RAB"/>
    <property type="match status" value="1"/>
</dbReference>
<proteinExistence type="inferred from homology"/>
<evidence type="ECO:0000256" key="1">
    <source>
        <dbReference type="ARBA" id="ARBA00010142"/>
    </source>
</evidence>
<name>A0A6B2LJ19_9EUKA</name>
<evidence type="ECO:0000313" key="4">
    <source>
        <dbReference type="EMBL" id="NDV37086.1"/>
    </source>
</evidence>
<dbReference type="PRINTS" id="PR00449">
    <property type="entry name" value="RASTRNSFRMNG"/>
</dbReference>